<gene>
    <name evidence="1" type="ORF">DICSQDRAFT_175321</name>
</gene>
<proteinExistence type="predicted"/>
<reference evidence="1 2" key="1">
    <citation type="journal article" date="2012" name="Science">
        <title>The Paleozoic origin of enzymatic lignin decomposition reconstructed from 31 fungal genomes.</title>
        <authorList>
            <person name="Floudas D."/>
            <person name="Binder M."/>
            <person name="Riley R."/>
            <person name="Barry K."/>
            <person name="Blanchette R.A."/>
            <person name="Henrissat B."/>
            <person name="Martinez A.T."/>
            <person name="Otillar R."/>
            <person name="Spatafora J.W."/>
            <person name="Yadav J.S."/>
            <person name="Aerts A."/>
            <person name="Benoit I."/>
            <person name="Boyd A."/>
            <person name="Carlson A."/>
            <person name="Copeland A."/>
            <person name="Coutinho P.M."/>
            <person name="de Vries R.P."/>
            <person name="Ferreira P."/>
            <person name="Findley K."/>
            <person name="Foster B."/>
            <person name="Gaskell J."/>
            <person name="Glotzer D."/>
            <person name="Gorecki P."/>
            <person name="Heitman J."/>
            <person name="Hesse C."/>
            <person name="Hori C."/>
            <person name="Igarashi K."/>
            <person name="Jurgens J.A."/>
            <person name="Kallen N."/>
            <person name="Kersten P."/>
            <person name="Kohler A."/>
            <person name="Kuees U."/>
            <person name="Kumar T.K.A."/>
            <person name="Kuo A."/>
            <person name="LaButti K."/>
            <person name="Larrondo L.F."/>
            <person name="Lindquist E."/>
            <person name="Ling A."/>
            <person name="Lombard V."/>
            <person name="Lucas S."/>
            <person name="Lundell T."/>
            <person name="Martin R."/>
            <person name="McLaughlin D.J."/>
            <person name="Morgenstern I."/>
            <person name="Morin E."/>
            <person name="Murat C."/>
            <person name="Nagy L.G."/>
            <person name="Nolan M."/>
            <person name="Ohm R.A."/>
            <person name="Patyshakuliyeva A."/>
            <person name="Rokas A."/>
            <person name="Ruiz-Duenas F.J."/>
            <person name="Sabat G."/>
            <person name="Salamov A."/>
            <person name="Samejima M."/>
            <person name="Schmutz J."/>
            <person name="Slot J.C."/>
            <person name="St John F."/>
            <person name="Stenlid J."/>
            <person name="Sun H."/>
            <person name="Sun S."/>
            <person name="Syed K."/>
            <person name="Tsang A."/>
            <person name="Wiebenga A."/>
            <person name="Young D."/>
            <person name="Pisabarro A."/>
            <person name="Eastwood D.C."/>
            <person name="Martin F."/>
            <person name="Cullen D."/>
            <person name="Grigoriev I.V."/>
            <person name="Hibbett D.S."/>
        </authorList>
    </citation>
    <scope>NUCLEOTIDE SEQUENCE [LARGE SCALE GENOMIC DNA]</scope>
    <source>
        <strain evidence="1 2">LYAD-421 SS1</strain>
    </source>
</reference>
<dbReference type="RefSeq" id="XP_007371271.1">
    <property type="nucleotide sequence ID" value="XM_007371209.1"/>
</dbReference>
<dbReference type="HOGENOM" id="CLU_2757742_0_0_1"/>
<accession>R7SJR3</accession>
<dbReference type="GeneID" id="18840149"/>
<sequence length="70" mass="8034">MEIMAQTIFNAKQEEIKQIALVADEEYDLCALKVPAFLKSQFPEEGQKHEFPEFYGIPKIHKNPAGEILQ</sequence>
<protein>
    <submittedName>
        <fullName evidence="1">Uncharacterized protein</fullName>
    </submittedName>
</protein>
<evidence type="ECO:0000313" key="2">
    <source>
        <dbReference type="Proteomes" id="UP000053319"/>
    </source>
</evidence>
<organism evidence="1 2">
    <name type="scientific">Dichomitus squalens (strain LYAD-421)</name>
    <name type="common">Western red white-rot fungus</name>
    <dbReference type="NCBI Taxonomy" id="732165"/>
    <lineage>
        <taxon>Eukaryota</taxon>
        <taxon>Fungi</taxon>
        <taxon>Dikarya</taxon>
        <taxon>Basidiomycota</taxon>
        <taxon>Agaricomycotina</taxon>
        <taxon>Agaricomycetes</taxon>
        <taxon>Polyporales</taxon>
        <taxon>Polyporaceae</taxon>
        <taxon>Dichomitus</taxon>
    </lineage>
</organism>
<dbReference type="Proteomes" id="UP000053319">
    <property type="component" value="Unassembled WGS sequence"/>
</dbReference>
<dbReference type="EMBL" id="JH719489">
    <property type="protein sequence ID" value="EJF55970.1"/>
    <property type="molecule type" value="Genomic_DNA"/>
</dbReference>
<dbReference type="AlphaFoldDB" id="R7SJR3"/>
<name>R7SJR3_DICSQ</name>
<evidence type="ECO:0000313" key="1">
    <source>
        <dbReference type="EMBL" id="EJF55970.1"/>
    </source>
</evidence>
<dbReference type="KEGG" id="dsq:DICSQDRAFT_175321"/>